<protein>
    <recommendedName>
        <fullName evidence="1">Polymerase nucleotidyl transferase domain-containing protein</fullName>
    </recommendedName>
</protein>
<reference evidence="3" key="1">
    <citation type="submission" date="2013-06" db="EMBL/GenBank/DDBJ databases">
        <title>Complete Genome Sequence of Hyperthermophilic Palaeococcus pacificus DY20341T, Isolated from a Deep-Sea Hydrothermal Sediments.</title>
        <authorList>
            <person name="Zeng X."/>
            <person name="Shao Z."/>
        </authorList>
    </citation>
    <scope>NUCLEOTIDE SEQUENCE [LARGE SCALE GENOMIC DNA]</scope>
    <source>
        <strain evidence="3">DY20341</strain>
    </source>
</reference>
<dbReference type="KEGG" id="ppac:PAP_07550"/>
<organism evidence="2 3">
    <name type="scientific">Palaeococcus pacificus DY20341</name>
    <dbReference type="NCBI Taxonomy" id="1343739"/>
    <lineage>
        <taxon>Archaea</taxon>
        <taxon>Methanobacteriati</taxon>
        <taxon>Methanobacteriota</taxon>
        <taxon>Thermococci</taxon>
        <taxon>Thermococcales</taxon>
        <taxon>Thermococcaceae</taxon>
        <taxon>Palaeococcus</taxon>
    </lineage>
</organism>
<dbReference type="STRING" id="1343739.PAP_07550"/>
<proteinExistence type="predicted"/>
<keyword evidence="3" id="KW-1185">Reference proteome</keyword>
<evidence type="ECO:0000313" key="3">
    <source>
        <dbReference type="Proteomes" id="UP000027981"/>
    </source>
</evidence>
<dbReference type="InterPro" id="IPR002934">
    <property type="entry name" value="Polymerase_NTP_transf_dom"/>
</dbReference>
<dbReference type="CDD" id="cd05403">
    <property type="entry name" value="NT_KNTase_like"/>
    <property type="match status" value="1"/>
</dbReference>
<evidence type="ECO:0000259" key="1">
    <source>
        <dbReference type="Pfam" id="PF01909"/>
    </source>
</evidence>
<dbReference type="Gene3D" id="3.30.460.10">
    <property type="entry name" value="Beta Polymerase, domain 2"/>
    <property type="match status" value="1"/>
</dbReference>
<dbReference type="eggNOG" id="arCOG01204">
    <property type="taxonomic scope" value="Archaea"/>
</dbReference>
<dbReference type="GO" id="GO:0016779">
    <property type="term" value="F:nucleotidyltransferase activity"/>
    <property type="evidence" value="ECO:0007669"/>
    <property type="project" value="InterPro"/>
</dbReference>
<dbReference type="EMBL" id="CP006019">
    <property type="protein sequence ID" value="AIF69900.1"/>
    <property type="molecule type" value="Genomic_DNA"/>
</dbReference>
<dbReference type="AlphaFoldDB" id="A0A075LT08"/>
<dbReference type="GeneID" id="24842615"/>
<dbReference type="SUPFAM" id="SSF81301">
    <property type="entry name" value="Nucleotidyltransferase"/>
    <property type="match status" value="1"/>
</dbReference>
<reference evidence="2 3" key="2">
    <citation type="journal article" date="2015" name="Genome Announc.">
        <title>Complete Genome Sequence of Hyperthermophilic Piezophilic Archaeon Palaeococcus pacificus DY20341T, Isolated from Deep-Sea Hydrothermal Sediments.</title>
        <authorList>
            <person name="Zeng X."/>
            <person name="Jebbar M."/>
            <person name="Shao Z."/>
        </authorList>
    </citation>
    <scope>NUCLEOTIDE SEQUENCE [LARGE SCALE GENOMIC DNA]</scope>
    <source>
        <strain evidence="2 3">DY20341</strain>
    </source>
</reference>
<dbReference type="InterPro" id="IPR043519">
    <property type="entry name" value="NT_sf"/>
</dbReference>
<dbReference type="HOGENOM" id="CLU_1097462_0_0_2"/>
<accession>A0A075LT08</accession>
<dbReference type="RefSeq" id="WP_236626976.1">
    <property type="nucleotide sequence ID" value="NZ_CP006019.1"/>
</dbReference>
<dbReference type="Proteomes" id="UP000027981">
    <property type="component" value="Chromosome"/>
</dbReference>
<dbReference type="Pfam" id="PF01909">
    <property type="entry name" value="NTP_transf_2"/>
    <property type="match status" value="1"/>
</dbReference>
<feature type="domain" description="Polymerase nucleotidyl transferase" evidence="1">
    <location>
        <begin position="17"/>
        <end position="76"/>
    </location>
</feature>
<evidence type="ECO:0000313" key="2">
    <source>
        <dbReference type="EMBL" id="AIF69900.1"/>
    </source>
</evidence>
<gene>
    <name evidence="2" type="ORF">PAP_07550</name>
</gene>
<sequence length="259" mass="30606">MSMNIPQNKNDWQFALEIFLEEWKEKEFVEAALLTGSRAINTQTEYSDVDVYIILSEDVDWRERGNKVINGVLIEYFANPPRQIRHYFKKEFRENSRCTARIVAVGKVLFDKTGIAKELKKEALEYMKKPFQKPDNIWIEIAKYGLWDMLDSVKDAKERNDPSFPYLYHLTLNEVLGVYSQFLSVEAPPASKVYRMFADGEFREAYMFEPFPDREFMALFLSTIEREQVETLEKLIMHVFERMGGFNIDGWRLKTETEV</sequence>
<name>A0A075LT08_9EURY</name>